<gene>
    <name evidence="2" type="ORF">RB653_007085</name>
</gene>
<feature type="compositionally biased region" description="Acidic residues" evidence="1">
    <location>
        <begin position="455"/>
        <end position="476"/>
    </location>
</feature>
<sequence length="871" mass="100023">MDIVNERYNKKIEIQENNKSNNEQLSEIIKLIGDICKVNNIEQLKSFIENNDQEGFFKKLYLMITLPDGDLHETYNDISWELVHSLVQSLNQSSADWDIKNHTLINPTCKNILNIIDWISNNCSAREFLLIAQEFDGSSFIILTLFTKISMIVFTKNALKRIPTEKRFNFLKSILPPLLKILEVEQIGKKDDENDNDINNNFLQEKDSEDEDDSNSDEDDDEDDDDDDDDSDDDESRINRSRKNKKPIKIIGQEAEQELQQKNTENDTKWEYPLSCILDFIYSFALDLKAQDTNNDDPNSGITTPRVMNKSAGSDQISFYDKPNTPIAQQQHLFLFYLIKILSMESILNPPQSLLCNGTMPLLGVIGECLSLIGASTSYILGTDSRFRLKKREIELEEMYFDEGLDEDDFQNDPDLNLNDPNKVSRNSSKNKKSKKYSDSNSSSNQSSANTSKDIDDDDDNDNDDDDNNNNDDDSESNYSSFESEDEEDQDNVNEKDDGFDEDEYSSIDKLFDLDLPYSGIGHYLFLLVLRPTDQFRLPSLQSTHFILMDNLPYLISLLQNKSFRIGFKTIQILSFLQKRLKVGSIDINEESCRNPIIDDSIQEIMSKATEQHGGNLKNAIEQSKLEKEKRQKWIHDQSTSSIERNYHFLQLIECIISFMVRCPVQQIRSFTYRVLMLLIGQALTPSTKFNILSNLIGTCIFPSFTGLLIHIFKEEINKAWSSTNVNERCYFVSPKILEVVTLPIQTGGNLIERMDSIMNGLNMYRFLLIRDKGTNYTGIWSKSKIQGSRESCFYPLRKDLLEVQSQFRATSQGDEKAMEKVLSGVSKMGVNEFSKDEIKNASTLVCFHIDMALDVITRILELQDTLIKDD</sequence>
<feature type="compositionally biased region" description="Acidic residues" evidence="1">
    <location>
        <begin position="483"/>
        <end position="501"/>
    </location>
</feature>
<dbReference type="AlphaFoldDB" id="A0AAN7TW01"/>
<evidence type="ECO:0000256" key="1">
    <source>
        <dbReference type="SAM" id="MobiDB-lite"/>
    </source>
</evidence>
<dbReference type="Proteomes" id="UP001344447">
    <property type="component" value="Unassembled WGS sequence"/>
</dbReference>
<proteinExistence type="predicted"/>
<dbReference type="PANTHER" id="PTHR15430:SF1">
    <property type="entry name" value="GLOMULIN"/>
    <property type="match status" value="1"/>
</dbReference>
<reference evidence="2 3" key="1">
    <citation type="submission" date="2023-11" db="EMBL/GenBank/DDBJ databases">
        <title>Dfirmibasis_genome.</title>
        <authorList>
            <person name="Edelbroek B."/>
            <person name="Kjellin J."/>
            <person name="Jerlstrom-Hultqvist J."/>
            <person name="Soderbom F."/>
        </authorList>
    </citation>
    <scope>NUCLEOTIDE SEQUENCE [LARGE SCALE GENOMIC DNA]</scope>
    <source>
        <strain evidence="2 3">TNS-C-14</strain>
    </source>
</reference>
<keyword evidence="3" id="KW-1185">Reference proteome</keyword>
<dbReference type="InterPro" id="IPR016024">
    <property type="entry name" value="ARM-type_fold"/>
</dbReference>
<evidence type="ECO:0000313" key="2">
    <source>
        <dbReference type="EMBL" id="KAK5575950.1"/>
    </source>
</evidence>
<comment type="caution">
    <text evidence="2">The sequence shown here is derived from an EMBL/GenBank/DDBJ whole genome shotgun (WGS) entry which is preliminary data.</text>
</comment>
<dbReference type="PANTHER" id="PTHR15430">
    <property type="entry name" value="GLOMULIN"/>
    <property type="match status" value="1"/>
</dbReference>
<feature type="compositionally biased region" description="Basic residues" evidence="1">
    <location>
        <begin position="239"/>
        <end position="248"/>
    </location>
</feature>
<dbReference type="EMBL" id="JAVFKY010000005">
    <property type="protein sequence ID" value="KAK5575950.1"/>
    <property type="molecule type" value="Genomic_DNA"/>
</dbReference>
<dbReference type="GO" id="GO:0005737">
    <property type="term" value="C:cytoplasm"/>
    <property type="evidence" value="ECO:0007669"/>
    <property type="project" value="TreeGrafter"/>
</dbReference>
<name>A0AAN7TW01_9MYCE</name>
<feature type="compositionally biased region" description="Acidic residues" evidence="1">
    <location>
        <begin position="207"/>
        <end position="235"/>
    </location>
</feature>
<dbReference type="InterPro" id="IPR019516">
    <property type="entry name" value="Glomulin/ALF4"/>
</dbReference>
<feature type="region of interest" description="Disordered" evidence="1">
    <location>
        <begin position="405"/>
        <end position="501"/>
    </location>
</feature>
<feature type="compositionally biased region" description="Low complexity" evidence="1">
    <location>
        <begin position="439"/>
        <end position="452"/>
    </location>
</feature>
<feature type="region of interest" description="Disordered" evidence="1">
    <location>
        <begin position="192"/>
        <end position="251"/>
    </location>
</feature>
<protein>
    <submittedName>
        <fullName evidence="2">Uncharacterized protein</fullName>
    </submittedName>
</protein>
<dbReference type="GO" id="GO:0055105">
    <property type="term" value="F:ubiquitin-protein transferase inhibitor activity"/>
    <property type="evidence" value="ECO:0007669"/>
    <property type="project" value="TreeGrafter"/>
</dbReference>
<dbReference type="SUPFAM" id="SSF48371">
    <property type="entry name" value="ARM repeat"/>
    <property type="match status" value="1"/>
</dbReference>
<feature type="compositionally biased region" description="Low complexity" evidence="1">
    <location>
        <begin position="413"/>
        <end position="428"/>
    </location>
</feature>
<organism evidence="2 3">
    <name type="scientific">Dictyostelium firmibasis</name>
    <dbReference type="NCBI Taxonomy" id="79012"/>
    <lineage>
        <taxon>Eukaryota</taxon>
        <taxon>Amoebozoa</taxon>
        <taxon>Evosea</taxon>
        <taxon>Eumycetozoa</taxon>
        <taxon>Dictyostelia</taxon>
        <taxon>Dictyosteliales</taxon>
        <taxon>Dictyosteliaceae</taxon>
        <taxon>Dictyostelium</taxon>
    </lineage>
</organism>
<evidence type="ECO:0000313" key="3">
    <source>
        <dbReference type="Proteomes" id="UP001344447"/>
    </source>
</evidence>
<accession>A0AAN7TW01</accession>